<keyword evidence="3" id="KW-1185">Reference proteome</keyword>
<dbReference type="Pfam" id="PF12922">
    <property type="entry name" value="Cnd1_N"/>
    <property type="match status" value="1"/>
</dbReference>
<gene>
    <name evidence="2" type="primary">YCS4_1</name>
    <name evidence="2" type="ORF">BGW38_005696</name>
</gene>
<dbReference type="AlphaFoldDB" id="A0A9P6FZF6"/>
<dbReference type="EMBL" id="JAABOA010000361">
    <property type="protein sequence ID" value="KAF9584658.1"/>
    <property type="molecule type" value="Genomic_DNA"/>
</dbReference>
<sequence length="146" mass="16638">MPAQFELDEELSSIQQDTIHISREIPIEGENQKTLERILNEIVDILQESSYNITDSTLFDQIRSFVKYDMSFNAIFLESRLVATLSGFNTEIVSTAQDLDANDQEAYLHHRDPLEMYGFLVFWIISVTEQKATSRATVAEKAGKAT</sequence>
<dbReference type="OrthoDB" id="436262at2759"/>
<protein>
    <submittedName>
        <fullName evidence="2">Condensin complex subunit</fullName>
    </submittedName>
</protein>
<evidence type="ECO:0000313" key="3">
    <source>
        <dbReference type="Proteomes" id="UP000780801"/>
    </source>
</evidence>
<name>A0A9P6FZF6_9FUNG</name>
<comment type="caution">
    <text evidence="2">The sequence shown here is derived from an EMBL/GenBank/DDBJ whole genome shotgun (WGS) entry which is preliminary data.</text>
</comment>
<dbReference type="InterPro" id="IPR024324">
    <property type="entry name" value="Condensin_cplx_su1_N"/>
</dbReference>
<evidence type="ECO:0000313" key="2">
    <source>
        <dbReference type="EMBL" id="KAF9584658.1"/>
    </source>
</evidence>
<proteinExistence type="predicted"/>
<feature type="domain" description="Condensin complex subunit 1 N-terminal" evidence="1">
    <location>
        <begin position="85"/>
        <end position="141"/>
    </location>
</feature>
<organism evidence="2 3">
    <name type="scientific">Lunasporangiospora selenospora</name>
    <dbReference type="NCBI Taxonomy" id="979761"/>
    <lineage>
        <taxon>Eukaryota</taxon>
        <taxon>Fungi</taxon>
        <taxon>Fungi incertae sedis</taxon>
        <taxon>Mucoromycota</taxon>
        <taxon>Mortierellomycotina</taxon>
        <taxon>Mortierellomycetes</taxon>
        <taxon>Mortierellales</taxon>
        <taxon>Mortierellaceae</taxon>
        <taxon>Lunasporangiospora</taxon>
    </lineage>
</organism>
<dbReference type="Proteomes" id="UP000780801">
    <property type="component" value="Unassembled WGS sequence"/>
</dbReference>
<accession>A0A9P6FZF6</accession>
<reference evidence="2" key="1">
    <citation type="journal article" date="2020" name="Fungal Divers.">
        <title>Resolving the Mortierellaceae phylogeny through synthesis of multi-gene phylogenetics and phylogenomics.</title>
        <authorList>
            <person name="Vandepol N."/>
            <person name="Liber J."/>
            <person name="Desiro A."/>
            <person name="Na H."/>
            <person name="Kennedy M."/>
            <person name="Barry K."/>
            <person name="Grigoriev I.V."/>
            <person name="Miller A.N."/>
            <person name="O'Donnell K."/>
            <person name="Stajich J.E."/>
            <person name="Bonito G."/>
        </authorList>
    </citation>
    <scope>NUCLEOTIDE SEQUENCE</scope>
    <source>
        <strain evidence="2">KOD1015</strain>
    </source>
</reference>
<feature type="non-terminal residue" evidence="2">
    <location>
        <position position="146"/>
    </location>
</feature>
<evidence type="ECO:0000259" key="1">
    <source>
        <dbReference type="Pfam" id="PF12922"/>
    </source>
</evidence>